<accession>A0A2T3Z5I7</accession>
<reference evidence="2 3" key="1">
    <citation type="submission" date="2016-07" db="EMBL/GenBank/DDBJ databases">
        <title>Multiple horizontal gene transfer events from other fungi enriched the ability of initially mycotrophic Trichoderma (Ascomycota) to feed on dead plant biomass.</title>
        <authorList>
            <consortium name="DOE Joint Genome Institute"/>
            <person name="Aerts A."/>
            <person name="Atanasova L."/>
            <person name="Chenthamara K."/>
            <person name="Zhang J."/>
            <person name="Grujic M."/>
            <person name="Henrissat B."/>
            <person name="Kuo A."/>
            <person name="Salamov A."/>
            <person name="Lipzen A."/>
            <person name="Labutti K."/>
            <person name="Barry K."/>
            <person name="Miao Y."/>
            <person name="Rahimi M.J."/>
            <person name="Shen Q."/>
            <person name="Grigoriev I.V."/>
            <person name="Kubicek C.P."/>
            <person name="Druzhinina I.S."/>
        </authorList>
    </citation>
    <scope>NUCLEOTIDE SEQUENCE [LARGE SCALE GENOMIC DNA]</scope>
    <source>
        <strain evidence="2 3">CBS 433.97</strain>
    </source>
</reference>
<proteinExistence type="predicted"/>
<name>A0A2T3Z5I7_TRIA4</name>
<organism evidence="2 3">
    <name type="scientific">Trichoderma asperellum (strain ATCC 204424 / CBS 433.97 / NBRC 101777)</name>
    <dbReference type="NCBI Taxonomy" id="1042311"/>
    <lineage>
        <taxon>Eukaryota</taxon>
        <taxon>Fungi</taxon>
        <taxon>Dikarya</taxon>
        <taxon>Ascomycota</taxon>
        <taxon>Pezizomycotina</taxon>
        <taxon>Sordariomycetes</taxon>
        <taxon>Hypocreomycetidae</taxon>
        <taxon>Hypocreales</taxon>
        <taxon>Hypocreaceae</taxon>
        <taxon>Trichoderma</taxon>
    </lineage>
</organism>
<protein>
    <submittedName>
        <fullName evidence="2">Uncharacterized protein</fullName>
    </submittedName>
</protein>
<gene>
    <name evidence="2" type="ORF">M441DRAFT_425818</name>
</gene>
<feature type="region of interest" description="Disordered" evidence="1">
    <location>
        <begin position="44"/>
        <end position="81"/>
    </location>
</feature>
<evidence type="ECO:0000313" key="3">
    <source>
        <dbReference type="Proteomes" id="UP000240493"/>
    </source>
</evidence>
<dbReference type="Proteomes" id="UP000240493">
    <property type="component" value="Unassembled WGS sequence"/>
</dbReference>
<dbReference type="AlphaFoldDB" id="A0A2T3Z5I7"/>
<keyword evidence="3" id="KW-1185">Reference proteome</keyword>
<sequence>MPKSTNANRLFMYFSTLLPWDMTRASNFRPPLISIDGGTTRWVERPSSSGAGRSAVFSSGGAMQVRGDSDLDTEESRGNEI</sequence>
<dbReference type="EMBL" id="KZ679263">
    <property type="protein sequence ID" value="PTB40054.1"/>
    <property type="molecule type" value="Genomic_DNA"/>
</dbReference>
<evidence type="ECO:0000256" key="1">
    <source>
        <dbReference type="SAM" id="MobiDB-lite"/>
    </source>
</evidence>
<evidence type="ECO:0000313" key="2">
    <source>
        <dbReference type="EMBL" id="PTB40054.1"/>
    </source>
</evidence>